<reference evidence="7 8" key="1">
    <citation type="submission" date="2018-08" db="EMBL/GenBank/DDBJ databases">
        <title>A genome reference for cultivated species of the human gut microbiota.</title>
        <authorList>
            <person name="Zou Y."/>
            <person name="Xue W."/>
            <person name="Luo G."/>
        </authorList>
    </citation>
    <scope>NUCLEOTIDE SEQUENCE [LARGE SCALE GENOMIC DNA]</scope>
    <source>
        <strain evidence="7 8">TM09-12</strain>
    </source>
</reference>
<gene>
    <name evidence="7" type="ORF">DXD79_01965</name>
</gene>
<evidence type="ECO:0000313" key="8">
    <source>
        <dbReference type="Proteomes" id="UP000263014"/>
    </source>
</evidence>
<name>A0A374PED0_9FIRM</name>
<protein>
    <submittedName>
        <fullName evidence="7">FAD-binding oxidoreductase</fullName>
    </submittedName>
</protein>
<comment type="similarity">
    <text evidence="2">Belongs to the oxygen-dependent FAD-linked oxidoreductase family.</text>
</comment>
<dbReference type="InterPro" id="IPR050416">
    <property type="entry name" value="FAD-linked_Oxidoreductase"/>
</dbReference>
<evidence type="ECO:0000256" key="2">
    <source>
        <dbReference type="ARBA" id="ARBA00005466"/>
    </source>
</evidence>
<dbReference type="Proteomes" id="UP000263014">
    <property type="component" value="Unassembled WGS sequence"/>
</dbReference>
<accession>A0A374PED0</accession>
<proteinExistence type="inferred from homology"/>
<dbReference type="PANTHER" id="PTHR42973">
    <property type="entry name" value="BINDING OXIDOREDUCTASE, PUTATIVE (AFU_ORTHOLOGUE AFUA_1G17690)-RELATED"/>
    <property type="match status" value="1"/>
</dbReference>
<dbReference type="PROSITE" id="PS51387">
    <property type="entry name" value="FAD_PCMH"/>
    <property type="match status" value="1"/>
</dbReference>
<dbReference type="Gene3D" id="3.40.462.20">
    <property type="match status" value="1"/>
</dbReference>
<evidence type="ECO:0000256" key="5">
    <source>
        <dbReference type="ARBA" id="ARBA00023002"/>
    </source>
</evidence>
<dbReference type="Pfam" id="PF01565">
    <property type="entry name" value="FAD_binding_4"/>
    <property type="match status" value="1"/>
</dbReference>
<dbReference type="GO" id="GO:0071949">
    <property type="term" value="F:FAD binding"/>
    <property type="evidence" value="ECO:0007669"/>
    <property type="project" value="InterPro"/>
</dbReference>
<dbReference type="InterPro" id="IPR016166">
    <property type="entry name" value="FAD-bd_PCMH"/>
</dbReference>
<feature type="domain" description="FAD-binding PCMH-type" evidence="6">
    <location>
        <begin position="29"/>
        <end position="199"/>
    </location>
</feature>
<evidence type="ECO:0000313" key="7">
    <source>
        <dbReference type="EMBL" id="RGJ08194.1"/>
    </source>
</evidence>
<dbReference type="RefSeq" id="WP_117630282.1">
    <property type="nucleotide sequence ID" value="NZ_QSON01000001.1"/>
</dbReference>
<evidence type="ECO:0000256" key="1">
    <source>
        <dbReference type="ARBA" id="ARBA00001974"/>
    </source>
</evidence>
<comment type="cofactor">
    <cofactor evidence="1">
        <name>FAD</name>
        <dbReference type="ChEBI" id="CHEBI:57692"/>
    </cofactor>
</comment>
<comment type="caution">
    <text evidence="7">The sequence shown here is derived from an EMBL/GenBank/DDBJ whole genome shotgun (WGS) entry which is preliminary data.</text>
</comment>
<dbReference type="PANTHER" id="PTHR42973:SF39">
    <property type="entry name" value="FAD-BINDING PCMH-TYPE DOMAIN-CONTAINING PROTEIN"/>
    <property type="match status" value="1"/>
</dbReference>
<evidence type="ECO:0000256" key="3">
    <source>
        <dbReference type="ARBA" id="ARBA00022630"/>
    </source>
</evidence>
<evidence type="ECO:0000259" key="6">
    <source>
        <dbReference type="PROSITE" id="PS51387"/>
    </source>
</evidence>
<keyword evidence="4" id="KW-0274">FAD</keyword>
<dbReference type="AlphaFoldDB" id="A0A374PED0"/>
<organism evidence="7 8">
    <name type="scientific">Hungatella hathewayi</name>
    <dbReference type="NCBI Taxonomy" id="154046"/>
    <lineage>
        <taxon>Bacteria</taxon>
        <taxon>Bacillati</taxon>
        <taxon>Bacillota</taxon>
        <taxon>Clostridia</taxon>
        <taxon>Lachnospirales</taxon>
        <taxon>Lachnospiraceae</taxon>
        <taxon>Hungatella</taxon>
    </lineage>
</organism>
<dbReference type="EMBL" id="QSON01000001">
    <property type="protein sequence ID" value="RGJ08194.1"/>
    <property type="molecule type" value="Genomic_DNA"/>
</dbReference>
<dbReference type="InterPro" id="IPR012951">
    <property type="entry name" value="BBE"/>
</dbReference>
<sequence>MMNTDLCSRIILPYCPSYESARQIFNRSIQKCPSSIIYCRNDDDAAQAVCYGARQKQEIRVRSGGHNYEGYCIGNGKMTVDTSPLKGIHLDSTGTLKIGGGVSNRELYHFLKQYGYPFPSGTCPTVNAVGLTQGGGWGHSSRMYGLACDSLVEAELIDASGRLITASEASHPDLFWALRGGGGGNFGVVTSLSYRLTPVVSHVTYVDIEYSRIDDLTALRFFQTWQAWTTGGEIRFTPNSRIFNSARDGMGIFLRGFFYGTPDEAEAAVQPFLDIQGAQVSFRYVTFWEATEIDASIYPASETFRFAGRFAYADFSDSQIISLLSLIKTRARGASYASVALYAMGGKVRAVNPCETAFYYRNSDFIIGIETVWEDCLFEPENQAWMAARFPYLRSLTTGSYINFPYLCTDHYMDAYYGENKERLIEIKKRYDPCNLFRFPQSIRADHPPGRLPE</sequence>
<dbReference type="Pfam" id="PF08031">
    <property type="entry name" value="BBE"/>
    <property type="match status" value="1"/>
</dbReference>
<dbReference type="InterPro" id="IPR006094">
    <property type="entry name" value="Oxid_FAD_bind_N"/>
</dbReference>
<dbReference type="Gene3D" id="3.30.465.10">
    <property type="match status" value="1"/>
</dbReference>
<keyword evidence="5" id="KW-0560">Oxidoreductase</keyword>
<dbReference type="InterPro" id="IPR036318">
    <property type="entry name" value="FAD-bd_PCMH-like_sf"/>
</dbReference>
<dbReference type="GO" id="GO:0016491">
    <property type="term" value="F:oxidoreductase activity"/>
    <property type="evidence" value="ECO:0007669"/>
    <property type="project" value="UniProtKB-KW"/>
</dbReference>
<keyword evidence="3" id="KW-0285">Flavoprotein</keyword>
<dbReference type="SUPFAM" id="SSF56176">
    <property type="entry name" value="FAD-binding/transporter-associated domain-like"/>
    <property type="match status" value="1"/>
</dbReference>
<dbReference type="InterPro" id="IPR016169">
    <property type="entry name" value="FAD-bd_PCMH_sub2"/>
</dbReference>
<evidence type="ECO:0000256" key="4">
    <source>
        <dbReference type="ARBA" id="ARBA00022827"/>
    </source>
</evidence>